<sequence>MKHPQKSSRRHFLKTAGTAAAIAGVASYVPRHVLGADGVPSANDKVNLGVIGFGNRCKYVMGGTLPHADVRCIAIADVWSKHRDEGKAIVDKHYGNTDCETMRDFRELLDRKDIDAVVIATGDRWHAAASILAAKAGKDVYSEKPCGITIEDCQQLADTITAEQKVFQAGTQRRSVPNFIKAVELAHSGKLGELQTLHASVYRPVLDNSWLPAQAQPSQDEIDWNLWLGPAAWRPFNLAYVQGKWRGQWDFDSGARLLDWGAHTLDLCQWANKADATMPVEYQPHKDGITCQYENGVKLEIDFLADPFGDRSPDYITRLGTCPVRFIGSEGWVETGDSGEIVCSSPALQKEITEDTTRVRGLDVASHSRNFLDCIRSRKLTAANQNVMRKSHIACHAAAAAWIFDRKLTIDPQREVFVNDADANGLISRPDRIWNV</sequence>
<dbReference type="Pfam" id="PF19051">
    <property type="entry name" value="GFO_IDH_MocA_C2"/>
    <property type="match status" value="2"/>
</dbReference>
<dbReference type="SUPFAM" id="SSF51735">
    <property type="entry name" value="NAD(P)-binding Rossmann-fold domains"/>
    <property type="match status" value="1"/>
</dbReference>
<evidence type="ECO:0000259" key="2">
    <source>
        <dbReference type="Pfam" id="PF19051"/>
    </source>
</evidence>
<dbReference type="InterPro" id="IPR019546">
    <property type="entry name" value="TAT_signal_bac_arc"/>
</dbReference>
<dbReference type="KEGG" id="bvo:Pan97_17980"/>
<accession>A0A518C6D6</accession>
<dbReference type="InterPro" id="IPR043906">
    <property type="entry name" value="Gfo/Idh/MocA_OxRdtase_bact_C"/>
</dbReference>
<dbReference type="RefSeq" id="WP_144971704.1">
    <property type="nucleotide sequence ID" value="NZ_CP036289.1"/>
</dbReference>
<dbReference type="AlphaFoldDB" id="A0A518C6D6"/>
<gene>
    <name evidence="3" type="primary">iolG_3</name>
    <name evidence="3" type="ORF">Pan97_17980</name>
</gene>
<reference evidence="4" key="1">
    <citation type="submission" date="2019-02" db="EMBL/GenBank/DDBJ databases">
        <title>Deep-cultivation of Planctomycetes and their phenomic and genomic characterization uncovers novel biology.</title>
        <authorList>
            <person name="Wiegand S."/>
            <person name="Jogler M."/>
            <person name="Boedeker C."/>
            <person name="Pinto D."/>
            <person name="Vollmers J."/>
            <person name="Rivas-Marin E."/>
            <person name="Kohn T."/>
            <person name="Peeters S.H."/>
            <person name="Heuer A."/>
            <person name="Rast P."/>
            <person name="Oberbeckmann S."/>
            <person name="Bunk B."/>
            <person name="Jeske O."/>
            <person name="Meyerdierks A."/>
            <person name="Storesund J.E."/>
            <person name="Kallscheuer N."/>
            <person name="Luecker S."/>
            <person name="Lage O.M."/>
            <person name="Pohl T."/>
            <person name="Merkel B.J."/>
            <person name="Hornburger P."/>
            <person name="Mueller R.-W."/>
            <person name="Bruemmer F."/>
            <person name="Labrenz M."/>
            <person name="Spormann A.M."/>
            <person name="Op den Camp H."/>
            <person name="Overmann J."/>
            <person name="Amann R."/>
            <person name="Jetten M.S.M."/>
            <person name="Mascher T."/>
            <person name="Medema M.H."/>
            <person name="Devos D.P."/>
            <person name="Kaster A.-K."/>
            <person name="Ovreas L."/>
            <person name="Rohde M."/>
            <person name="Galperin M.Y."/>
            <person name="Jogler C."/>
        </authorList>
    </citation>
    <scope>NUCLEOTIDE SEQUENCE [LARGE SCALE GENOMIC DNA]</scope>
    <source>
        <strain evidence="4">Pan97</strain>
    </source>
</reference>
<dbReference type="NCBIfam" id="TIGR01409">
    <property type="entry name" value="TAT_signal_seq"/>
    <property type="match status" value="1"/>
</dbReference>
<dbReference type="Pfam" id="PF01408">
    <property type="entry name" value="GFO_IDH_MocA"/>
    <property type="match status" value="1"/>
</dbReference>
<dbReference type="OrthoDB" id="9788246at2"/>
<feature type="domain" description="Gfo/Idh/MocA-like oxidoreductase N-terminal" evidence="1">
    <location>
        <begin position="47"/>
        <end position="170"/>
    </location>
</feature>
<dbReference type="InterPro" id="IPR006311">
    <property type="entry name" value="TAT_signal"/>
</dbReference>
<dbReference type="Proteomes" id="UP000318626">
    <property type="component" value="Chromosome"/>
</dbReference>
<evidence type="ECO:0000259" key="1">
    <source>
        <dbReference type="Pfam" id="PF01408"/>
    </source>
</evidence>
<dbReference type="SUPFAM" id="SSF55347">
    <property type="entry name" value="Glyceraldehyde-3-phosphate dehydrogenase-like, C-terminal domain"/>
    <property type="match status" value="1"/>
</dbReference>
<dbReference type="InterPro" id="IPR036291">
    <property type="entry name" value="NAD(P)-bd_dom_sf"/>
</dbReference>
<feature type="domain" description="Gfo/Idh/MocA-like oxidoreductase bacterial type C-terminal" evidence="2">
    <location>
        <begin position="363"/>
        <end position="433"/>
    </location>
</feature>
<proteinExistence type="predicted"/>
<dbReference type="GO" id="GO:0000166">
    <property type="term" value="F:nucleotide binding"/>
    <property type="evidence" value="ECO:0007669"/>
    <property type="project" value="InterPro"/>
</dbReference>
<name>A0A518C6D6_9BACT</name>
<dbReference type="InterPro" id="IPR000683">
    <property type="entry name" value="Gfo/Idh/MocA-like_OxRdtase_N"/>
</dbReference>
<protein>
    <submittedName>
        <fullName evidence="3">Inositol 2-dehydrogenase</fullName>
        <ecNumber evidence="3">1.1.1.18</ecNumber>
    </submittedName>
</protein>
<dbReference type="InterPro" id="IPR050463">
    <property type="entry name" value="Gfo/Idh/MocA_oxidrdct_glycsds"/>
</dbReference>
<dbReference type="EMBL" id="CP036289">
    <property type="protein sequence ID" value="QDU74782.1"/>
    <property type="molecule type" value="Genomic_DNA"/>
</dbReference>
<dbReference type="GO" id="GO:0050112">
    <property type="term" value="F:inositol 2-dehydrogenase (NAD+) activity"/>
    <property type="evidence" value="ECO:0007669"/>
    <property type="project" value="UniProtKB-EC"/>
</dbReference>
<keyword evidence="4" id="KW-1185">Reference proteome</keyword>
<dbReference type="Gene3D" id="3.30.360.10">
    <property type="entry name" value="Dihydrodipicolinate Reductase, domain 2"/>
    <property type="match status" value="1"/>
</dbReference>
<evidence type="ECO:0000313" key="4">
    <source>
        <dbReference type="Proteomes" id="UP000318626"/>
    </source>
</evidence>
<organism evidence="3 4">
    <name type="scientific">Bremerella volcania</name>
    <dbReference type="NCBI Taxonomy" id="2527984"/>
    <lineage>
        <taxon>Bacteria</taxon>
        <taxon>Pseudomonadati</taxon>
        <taxon>Planctomycetota</taxon>
        <taxon>Planctomycetia</taxon>
        <taxon>Pirellulales</taxon>
        <taxon>Pirellulaceae</taxon>
        <taxon>Bremerella</taxon>
    </lineage>
</organism>
<feature type="domain" description="Gfo/Idh/MocA-like oxidoreductase bacterial type C-terminal" evidence="2">
    <location>
        <begin position="215"/>
        <end position="282"/>
    </location>
</feature>
<evidence type="ECO:0000313" key="3">
    <source>
        <dbReference type="EMBL" id="QDU74782.1"/>
    </source>
</evidence>
<dbReference type="PROSITE" id="PS51318">
    <property type="entry name" value="TAT"/>
    <property type="match status" value="1"/>
</dbReference>
<dbReference type="Gene3D" id="3.40.50.720">
    <property type="entry name" value="NAD(P)-binding Rossmann-like Domain"/>
    <property type="match status" value="1"/>
</dbReference>
<dbReference type="PANTHER" id="PTHR43818:SF5">
    <property type="entry name" value="OXIDOREDUCTASE FAMILY PROTEIN"/>
    <property type="match status" value="1"/>
</dbReference>
<dbReference type="PANTHER" id="PTHR43818">
    <property type="entry name" value="BCDNA.GH03377"/>
    <property type="match status" value="1"/>
</dbReference>
<keyword evidence="3" id="KW-0560">Oxidoreductase</keyword>
<dbReference type="EC" id="1.1.1.18" evidence="3"/>